<sequence>MVIHVKFASVLESAKKWVPIGRFPKWIKGFSSHALPQLDRHYHDFSVFHVDSSNASLHEVSNLVSPLSQPGGTSTDLEESNIAAMDFDLGMDFKVPIGVFFNEMKHIKARMTVESGAVIALNNEGRTEAHGIIKSIAKPKVPLGKEP</sequence>
<name>W1PQ19_AMBTC</name>
<dbReference type="AlphaFoldDB" id="W1PQ19"/>
<organism evidence="1 2">
    <name type="scientific">Amborella trichopoda</name>
    <dbReference type="NCBI Taxonomy" id="13333"/>
    <lineage>
        <taxon>Eukaryota</taxon>
        <taxon>Viridiplantae</taxon>
        <taxon>Streptophyta</taxon>
        <taxon>Embryophyta</taxon>
        <taxon>Tracheophyta</taxon>
        <taxon>Spermatophyta</taxon>
        <taxon>Magnoliopsida</taxon>
        <taxon>Amborellales</taxon>
        <taxon>Amborellaceae</taxon>
        <taxon>Amborella</taxon>
    </lineage>
</organism>
<gene>
    <name evidence="1" type="ORF">AMTR_s00013p00151660</name>
</gene>
<keyword evidence="2" id="KW-1185">Reference proteome</keyword>
<dbReference type="Proteomes" id="UP000017836">
    <property type="component" value="Unassembled WGS sequence"/>
</dbReference>
<dbReference type="Gramene" id="ERN09899">
    <property type="protein sequence ID" value="ERN09899"/>
    <property type="gene ID" value="AMTR_s00013p00151660"/>
</dbReference>
<dbReference type="EMBL" id="KI392979">
    <property type="protein sequence ID" value="ERN09899.1"/>
    <property type="molecule type" value="Genomic_DNA"/>
</dbReference>
<evidence type="ECO:0000313" key="2">
    <source>
        <dbReference type="Proteomes" id="UP000017836"/>
    </source>
</evidence>
<reference evidence="2" key="1">
    <citation type="journal article" date="2013" name="Science">
        <title>The Amborella genome and the evolution of flowering plants.</title>
        <authorList>
            <consortium name="Amborella Genome Project"/>
        </authorList>
    </citation>
    <scope>NUCLEOTIDE SEQUENCE [LARGE SCALE GENOMIC DNA]</scope>
</reference>
<protein>
    <submittedName>
        <fullName evidence="1">Uncharacterized protein</fullName>
    </submittedName>
</protein>
<dbReference type="HOGENOM" id="CLU_1770546_0_0_1"/>
<evidence type="ECO:0000313" key="1">
    <source>
        <dbReference type="EMBL" id="ERN09899.1"/>
    </source>
</evidence>
<accession>W1PQ19</accession>
<proteinExistence type="predicted"/>